<gene>
    <name evidence="1" type="ORF">WKV53_26200</name>
</gene>
<dbReference type="EMBL" id="JBBUKT010000015">
    <property type="protein sequence ID" value="MEK7954036.1"/>
    <property type="molecule type" value="Genomic_DNA"/>
</dbReference>
<dbReference type="Proteomes" id="UP001371305">
    <property type="component" value="Unassembled WGS sequence"/>
</dbReference>
<comment type="caution">
    <text evidence="1">The sequence shown here is derived from an EMBL/GenBank/DDBJ whole genome shotgun (WGS) entry which is preliminary data.</text>
</comment>
<organism evidence="1 2">
    <name type="scientific">Luteolibacter soli</name>
    <dbReference type="NCBI Taxonomy" id="3135280"/>
    <lineage>
        <taxon>Bacteria</taxon>
        <taxon>Pseudomonadati</taxon>
        <taxon>Verrucomicrobiota</taxon>
        <taxon>Verrucomicrobiia</taxon>
        <taxon>Verrucomicrobiales</taxon>
        <taxon>Verrucomicrobiaceae</taxon>
        <taxon>Luteolibacter</taxon>
    </lineage>
</organism>
<protein>
    <submittedName>
        <fullName evidence="1">Uncharacterized protein</fullName>
    </submittedName>
</protein>
<accession>A0ABU9B2B2</accession>
<evidence type="ECO:0000313" key="1">
    <source>
        <dbReference type="EMBL" id="MEK7954036.1"/>
    </source>
</evidence>
<proteinExistence type="predicted"/>
<keyword evidence="2" id="KW-1185">Reference proteome</keyword>
<evidence type="ECO:0000313" key="2">
    <source>
        <dbReference type="Proteomes" id="UP001371305"/>
    </source>
</evidence>
<reference evidence="1 2" key="1">
    <citation type="submission" date="2024-04" db="EMBL/GenBank/DDBJ databases">
        <title>Luteolibacter sp. isolated from soil.</title>
        <authorList>
            <person name="An J."/>
        </authorList>
    </citation>
    <scope>NUCLEOTIDE SEQUENCE [LARGE SCALE GENOMIC DNA]</scope>
    <source>
        <strain evidence="1 2">Y139</strain>
    </source>
</reference>
<name>A0ABU9B2B2_9BACT</name>
<sequence length="124" mass="14387">MEFIRFQSPAISPYTGEPYGIFVAVWHLVRDGHTSEQETRDYWEHRSWFEANLPVPPYHAEGNPDRAVTWFKEAALTAGMRERLEFYFRLARKYGLEISMARSANPGVVLYEDEFQIAVAGRGE</sequence>
<dbReference type="RefSeq" id="WP_341407802.1">
    <property type="nucleotide sequence ID" value="NZ_JBBUKT010000015.1"/>
</dbReference>